<accession>A0A7Y9G6E7</accession>
<dbReference type="RefSeq" id="WP_179832212.1">
    <property type="nucleotide sequence ID" value="NZ_BMRD01000006.1"/>
</dbReference>
<name>A0A7Y9G6E7_9ACTN</name>
<comment type="caution">
    <text evidence="1">The sequence shown here is derived from an EMBL/GenBank/DDBJ whole genome shotgun (WGS) entry which is preliminary data.</text>
</comment>
<dbReference type="Proteomes" id="UP000591272">
    <property type="component" value="Unassembled WGS sequence"/>
</dbReference>
<dbReference type="AlphaFoldDB" id="A0A7Y9G6E7"/>
<dbReference type="EMBL" id="JACCBT010000001">
    <property type="protein sequence ID" value="NYE10724.1"/>
    <property type="molecule type" value="Genomic_DNA"/>
</dbReference>
<reference evidence="1 2" key="1">
    <citation type="submission" date="2020-07" db="EMBL/GenBank/DDBJ databases">
        <title>Sequencing the genomes of 1000 actinobacteria strains.</title>
        <authorList>
            <person name="Klenk H.-P."/>
        </authorList>
    </citation>
    <scope>NUCLEOTIDE SEQUENCE [LARGE SCALE GENOMIC DNA]</scope>
    <source>
        <strain evidence="1 2">DSM 43461</strain>
    </source>
</reference>
<organism evidence="1 2">
    <name type="scientific">Actinomadura citrea</name>
    <dbReference type="NCBI Taxonomy" id="46158"/>
    <lineage>
        <taxon>Bacteria</taxon>
        <taxon>Bacillati</taxon>
        <taxon>Actinomycetota</taxon>
        <taxon>Actinomycetes</taxon>
        <taxon>Streptosporangiales</taxon>
        <taxon>Thermomonosporaceae</taxon>
        <taxon>Actinomadura</taxon>
    </lineage>
</organism>
<proteinExistence type="predicted"/>
<sequence length="51" mass="5650">MILSFDAHIDADGNIEFLELEKAAGLGACRGDRIQRARARSARHFHRAASK</sequence>
<evidence type="ECO:0000313" key="1">
    <source>
        <dbReference type="EMBL" id="NYE10724.1"/>
    </source>
</evidence>
<protein>
    <submittedName>
        <fullName evidence="1">Uncharacterized protein</fullName>
    </submittedName>
</protein>
<keyword evidence="2" id="KW-1185">Reference proteome</keyword>
<gene>
    <name evidence="1" type="ORF">BJ999_001020</name>
</gene>
<evidence type="ECO:0000313" key="2">
    <source>
        <dbReference type="Proteomes" id="UP000591272"/>
    </source>
</evidence>